<dbReference type="GO" id="GO:0016787">
    <property type="term" value="F:hydrolase activity"/>
    <property type="evidence" value="ECO:0007669"/>
    <property type="project" value="UniProtKB-KW"/>
</dbReference>
<dbReference type="EMBL" id="JAACFV010000088">
    <property type="protein sequence ID" value="KAF7506371.1"/>
    <property type="molecule type" value="Genomic_DNA"/>
</dbReference>
<dbReference type="Proteomes" id="UP000606974">
    <property type="component" value="Unassembled WGS sequence"/>
</dbReference>
<evidence type="ECO:0000256" key="3">
    <source>
        <dbReference type="SAM" id="SignalP"/>
    </source>
</evidence>
<evidence type="ECO:0008006" key="8">
    <source>
        <dbReference type="Google" id="ProtNLM"/>
    </source>
</evidence>
<sequence length="632" mass="69752">MRIEQIFTVILLVIPTCFAILPLPNQFYNSAAERSTFRWPDIEPSKELTYHVCFKRFRCARLLVPLDWQAPEVSRYNHTVALAIIKLPARASTLNTTYGGAVITNPGGPGGSGIEHLLATGTSLQWAVDSDSKHFDIVSFDPRGVLHSGPDASCFPSPLTRDLWNIKIHEEGNLDSGNRAIGLQWARAKALGKLCADAEIGDYMGSASVARDILEIVERIHEHHHKTISAAKTGLASESVPAQSPLVGEERDDIGTPMLQYLGFSYGTLLGNTFASMFPDRVKRMVLDGVVDAPDYMTQGWSTNLQDTDKVMDAFYKYCFEAGSLCPLYDRAGPEAIESSLSGFLQMVQENPIVAVDSSGSLPPDILTYSDIKRFIFMSLYSPVRNFPGLAFLLDQLRNGEYDQALRLMTLQTYVHCPRDNSSTTSQLLDENEAPRAIMCGDGDDMSNQTLPEFKEYLRLLEAQSSTGGAIWASFRLICTGWQVRSKWRYTGPFGGNTSKPILWIGNTADPVTPIRNAHNMAKHFPGSVVLQTDSVGHCSLFNGPSNCTLEVVRQYFSSGALPETGTVCPADRKPFDGRVFTPLKDSGDGNGQVHISDSFKYVQWRRFPLGTSQAHSWLVEGRGPGTRVTEK</sequence>
<comment type="caution">
    <text evidence="6">The sequence shown here is derived from an EMBL/GenBank/DDBJ whole genome shotgun (WGS) entry which is preliminary data.</text>
</comment>
<gene>
    <name evidence="6" type="ORF">GJ744_011837</name>
</gene>
<feature type="chain" id="PRO_5034783246" description="Peptidase S33 tripeptidyl aminopeptidase-like C-terminal domain-containing protein" evidence="3">
    <location>
        <begin position="20"/>
        <end position="632"/>
    </location>
</feature>
<name>A0A8H7AFW1_9EURO</name>
<evidence type="ECO:0000259" key="4">
    <source>
        <dbReference type="Pfam" id="PF00561"/>
    </source>
</evidence>
<dbReference type="InterPro" id="IPR051601">
    <property type="entry name" value="Serine_prot/Carboxylest_S33"/>
</dbReference>
<proteinExistence type="inferred from homology"/>
<evidence type="ECO:0000259" key="5">
    <source>
        <dbReference type="Pfam" id="PF08386"/>
    </source>
</evidence>
<dbReference type="PANTHER" id="PTHR43248">
    <property type="entry name" value="2-SUCCINYL-6-HYDROXY-2,4-CYCLOHEXADIENE-1-CARBOXYLATE SYNTHASE"/>
    <property type="match status" value="1"/>
</dbReference>
<dbReference type="InterPro" id="IPR013595">
    <property type="entry name" value="Pept_S33_TAP-like_C"/>
</dbReference>
<evidence type="ECO:0000256" key="1">
    <source>
        <dbReference type="ARBA" id="ARBA00010088"/>
    </source>
</evidence>
<dbReference type="Pfam" id="PF00561">
    <property type="entry name" value="Abhydrolase_1"/>
    <property type="match status" value="1"/>
</dbReference>
<organism evidence="6 7">
    <name type="scientific">Endocarpon pusillum</name>
    <dbReference type="NCBI Taxonomy" id="364733"/>
    <lineage>
        <taxon>Eukaryota</taxon>
        <taxon>Fungi</taxon>
        <taxon>Dikarya</taxon>
        <taxon>Ascomycota</taxon>
        <taxon>Pezizomycotina</taxon>
        <taxon>Eurotiomycetes</taxon>
        <taxon>Chaetothyriomycetidae</taxon>
        <taxon>Verrucariales</taxon>
        <taxon>Verrucariaceae</taxon>
        <taxon>Endocarpon</taxon>
    </lineage>
</organism>
<dbReference type="OrthoDB" id="425534at2759"/>
<dbReference type="PANTHER" id="PTHR43248:SF25">
    <property type="entry name" value="AB HYDROLASE-1 DOMAIN-CONTAINING PROTEIN-RELATED"/>
    <property type="match status" value="1"/>
</dbReference>
<feature type="signal peptide" evidence="3">
    <location>
        <begin position="1"/>
        <end position="19"/>
    </location>
</feature>
<dbReference type="SUPFAM" id="SSF53474">
    <property type="entry name" value="alpha/beta-Hydrolases"/>
    <property type="match status" value="2"/>
</dbReference>
<dbReference type="InterPro" id="IPR000073">
    <property type="entry name" value="AB_hydrolase_1"/>
</dbReference>
<keyword evidence="3" id="KW-0732">Signal</keyword>
<evidence type="ECO:0000313" key="7">
    <source>
        <dbReference type="Proteomes" id="UP000606974"/>
    </source>
</evidence>
<reference evidence="6" key="1">
    <citation type="submission" date="2020-02" db="EMBL/GenBank/DDBJ databases">
        <authorList>
            <person name="Palmer J.M."/>
        </authorList>
    </citation>
    <scope>NUCLEOTIDE SEQUENCE</scope>
    <source>
        <strain evidence="6">EPUS1.4</strain>
        <tissue evidence="6">Thallus</tissue>
    </source>
</reference>
<keyword evidence="7" id="KW-1185">Reference proteome</keyword>
<accession>A0A8H7AFW1</accession>
<comment type="similarity">
    <text evidence="1">Belongs to the peptidase S33 family.</text>
</comment>
<evidence type="ECO:0000313" key="6">
    <source>
        <dbReference type="EMBL" id="KAF7506371.1"/>
    </source>
</evidence>
<feature type="domain" description="AB hydrolase-1" evidence="4">
    <location>
        <begin position="261"/>
        <end position="321"/>
    </location>
</feature>
<keyword evidence="2" id="KW-0378">Hydrolase</keyword>
<feature type="domain" description="Peptidase S33 tripeptidyl aminopeptidase-like C-terminal" evidence="5">
    <location>
        <begin position="469"/>
        <end position="569"/>
    </location>
</feature>
<dbReference type="Gene3D" id="3.40.50.1820">
    <property type="entry name" value="alpha/beta hydrolase"/>
    <property type="match status" value="1"/>
</dbReference>
<dbReference type="InterPro" id="IPR029058">
    <property type="entry name" value="AB_hydrolase_fold"/>
</dbReference>
<protein>
    <recommendedName>
        <fullName evidence="8">Peptidase S33 tripeptidyl aminopeptidase-like C-terminal domain-containing protein</fullName>
    </recommendedName>
</protein>
<evidence type="ECO:0000256" key="2">
    <source>
        <dbReference type="ARBA" id="ARBA00022801"/>
    </source>
</evidence>
<dbReference type="AlphaFoldDB" id="A0A8H7AFW1"/>
<dbReference type="Pfam" id="PF08386">
    <property type="entry name" value="Abhydrolase_4"/>
    <property type="match status" value="1"/>
</dbReference>